<accession>W9VIH2</accession>
<evidence type="ECO:0000313" key="3">
    <source>
        <dbReference type="Proteomes" id="UP000019460"/>
    </source>
</evidence>
<dbReference type="Proteomes" id="UP000019460">
    <property type="component" value="Unassembled WGS sequence"/>
</dbReference>
<keyword evidence="3" id="KW-1185">Reference proteome</keyword>
<feature type="region of interest" description="Disordered" evidence="1">
    <location>
        <begin position="20"/>
        <end position="40"/>
    </location>
</feature>
<comment type="caution">
    <text evidence="2">The sequence shown here is derived from an EMBL/GenBank/DDBJ whole genome shotgun (WGS) entry which is preliminary data.</text>
</comment>
<dbReference type="AlphaFoldDB" id="W9VIH2"/>
<organism evidence="2 3">
    <name type="scientific">Imhoffiella purpurea</name>
    <dbReference type="NCBI Taxonomy" id="1249627"/>
    <lineage>
        <taxon>Bacteria</taxon>
        <taxon>Pseudomonadati</taxon>
        <taxon>Pseudomonadota</taxon>
        <taxon>Gammaproteobacteria</taxon>
        <taxon>Chromatiales</taxon>
        <taxon>Chromatiaceae</taxon>
        <taxon>Imhoffiella</taxon>
    </lineage>
</organism>
<evidence type="ECO:0000256" key="1">
    <source>
        <dbReference type="SAM" id="MobiDB-lite"/>
    </source>
</evidence>
<dbReference type="EMBL" id="AONC01000021">
    <property type="protein sequence ID" value="EXJ15832.1"/>
    <property type="molecule type" value="Genomic_DNA"/>
</dbReference>
<protein>
    <submittedName>
        <fullName evidence="2">Uncharacterized protein</fullName>
    </submittedName>
</protein>
<reference evidence="2 3" key="1">
    <citation type="submission" date="2012-11" db="EMBL/GenBank/DDBJ databases">
        <title>Genome assembly of Thiorhodococcus sp. AK35.</title>
        <authorList>
            <person name="Nupur N."/>
            <person name="Khatri I."/>
            <person name="Subramanian S."/>
            <person name="Pinnaka A."/>
        </authorList>
    </citation>
    <scope>NUCLEOTIDE SEQUENCE [LARGE SCALE GENOMIC DNA]</scope>
    <source>
        <strain evidence="2 3">AK35</strain>
    </source>
</reference>
<sequence length="40" mass="4377">MNRSISNMVEVLIRDHCARNGIAIQTPSQPGPSEDKAPRS</sequence>
<gene>
    <name evidence="2" type="ORF">D779_1056</name>
</gene>
<evidence type="ECO:0000313" key="2">
    <source>
        <dbReference type="EMBL" id="EXJ15832.1"/>
    </source>
</evidence>
<proteinExistence type="predicted"/>
<name>W9VIH2_9GAMM</name>